<dbReference type="Proteomes" id="UP000287394">
    <property type="component" value="Chromosome"/>
</dbReference>
<proteinExistence type="predicted"/>
<dbReference type="PANTHER" id="PTHR22901">
    <property type="entry name" value="SIALATE O-ACETYLESTERASE"/>
    <property type="match status" value="1"/>
</dbReference>
<keyword evidence="2" id="KW-1185">Reference proteome</keyword>
<evidence type="ECO:0000313" key="2">
    <source>
        <dbReference type="Proteomes" id="UP000287394"/>
    </source>
</evidence>
<name>A0A402CVG8_9BACT</name>
<dbReference type="OrthoDB" id="9816001at2"/>
<dbReference type="Pfam" id="PF03629">
    <property type="entry name" value="SASA"/>
    <property type="match status" value="1"/>
</dbReference>
<gene>
    <name evidence="1" type="ORF">CCAX7_24410</name>
</gene>
<dbReference type="SUPFAM" id="SSF52266">
    <property type="entry name" value="SGNH hydrolase"/>
    <property type="match status" value="1"/>
</dbReference>
<dbReference type="KEGG" id="ccot:CCAX7_24410"/>
<accession>A0A402CVG8</accession>
<dbReference type="InterPro" id="IPR005181">
    <property type="entry name" value="SASA"/>
</dbReference>
<dbReference type="PANTHER" id="PTHR22901:SF0">
    <property type="entry name" value="SIALATE O-ACETYLESTERASE"/>
    <property type="match status" value="1"/>
</dbReference>
<organism evidence="1 2">
    <name type="scientific">Capsulimonas corticalis</name>
    <dbReference type="NCBI Taxonomy" id="2219043"/>
    <lineage>
        <taxon>Bacteria</taxon>
        <taxon>Bacillati</taxon>
        <taxon>Armatimonadota</taxon>
        <taxon>Armatimonadia</taxon>
        <taxon>Capsulimonadales</taxon>
        <taxon>Capsulimonadaceae</taxon>
        <taxon>Capsulimonas</taxon>
    </lineage>
</organism>
<dbReference type="InterPro" id="IPR036514">
    <property type="entry name" value="SGNH_hydro_sf"/>
</dbReference>
<reference evidence="1 2" key="1">
    <citation type="journal article" date="2019" name="Int. J. Syst. Evol. Microbiol.">
        <title>Capsulimonas corticalis gen. nov., sp. nov., an aerobic capsulated bacterium, of a novel bacterial order, Capsulimonadales ord. nov., of the class Armatimonadia of the phylum Armatimonadetes.</title>
        <authorList>
            <person name="Li J."/>
            <person name="Kudo C."/>
            <person name="Tonouchi A."/>
        </authorList>
    </citation>
    <scope>NUCLEOTIDE SEQUENCE [LARGE SCALE GENOMIC DNA]</scope>
    <source>
        <strain evidence="1 2">AX-7</strain>
    </source>
</reference>
<evidence type="ECO:0000313" key="1">
    <source>
        <dbReference type="EMBL" id="BDI30390.1"/>
    </source>
</evidence>
<dbReference type="Gene3D" id="3.40.50.1110">
    <property type="entry name" value="SGNH hydrolase"/>
    <property type="match status" value="1"/>
</dbReference>
<sequence length="493" mass="53349">MTKNTILRTLCVGLMIAGMSDGVHAQEAARVDMKPLLHPLFSDNAVLQRDRPVPIWGWTEPQGQVVVQLDGDKQQTARAGSDGRWMVSLAPHAAGGPHLLSVMGSGAGEVATRQNVMFGDVWLCGGQSNMAYDLYGANNPEAEIAAANYPNIRLLQVPNAIKATSIQTFETTGAWQVCSPQTVARFSAVGYFFGRKLHHDLNVPIGLIDDSWSGTPGQSWVSGPALAAMSDFKPAVDALKQSESAAGTPPHLDNPNAPEVLFNGKIAPLLPVQIKGVIWYQGESNADTAAEAEQYRTLLPVLVNDWRAHFGARTPFHIVQLSSFKAPDDAPSDDPWPHLREAQLQTAQRLPHTHLVVVIDLGEEKNVHFRNKQEAGLRLAMSALDHTYGVKVDSSGPALRGAKVVKGAVELTFDHAQGLNLKGDESRVFAVADADRKFHWATPQIDGNKVTLRSVDVPSPVYARFAWSNNPRAALYNAAGLPASPFRTDPDAK</sequence>
<dbReference type="InterPro" id="IPR039329">
    <property type="entry name" value="SIAE"/>
</dbReference>
<dbReference type="GO" id="GO:0005975">
    <property type="term" value="P:carbohydrate metabolic process"/>
    <property type="evidence" value="ECO:0007669"/>
    <property type="project" value="TreeGrafter"/>
</dbReference>
<dbReference type="RefSeq" id="WP_119321348.1">
    <property type="nucleotide sequence ID" value="NZ_AP025739.1"/>
</dbReference>
<protein>
    <submittedName>
        <fullName evidence="1">9-O-acetylesterase</fullName>
    </submittedName>
</protein>
<dbReference type="GO" id="GO:0001681">
    <property type="term" value="F:sialate O-acetylesterase activity"/>
    <property type="evidence" value="ECO:0007669"/>
    <property type="project" value="InterPro"/>
</dbReference>
<dbReference type="AlphaFoldDB" id="A0A402CVG8"/>
<dbReference type="EMBL" id="AP025739">
    <property type="protein sequence ID" value="BDI30390.1"/>
    <property type="molecule type" value="Genomic_DNA"/>
</dbReference>